<dbReference type="RefSeq" id="WP_117802237.1">
    <property type="nucleotide sequence ID" value="NZ_JAAITR010000011.1"/>
</dbReference>
<dbReference type="EMBL" id="JAKNFS010000002">
    <property type="protein sequence ID" value="MCG4764167.1"/>
    <property type="molecule type" value="Genomic_DNA"/>
</dbReference>
<organism evidence="3 4">
    <name type="scientific">Fusicatenibacter saccharivorans</name>
    <dbReference type="NCBI Taxonomy" id="1150298"/>
    <lineage>
        <taxon>Bacteria</taxon>
        <taxon>Bacillati</taxon>
        <taxon>Bacillota</taxon>
        <taxon>Clostridia</taxon>
        <taxon>Lachnospirales</taxon>
        <taxon>Lachnospiraceae</taxon>
        <taxon>Fusicatenibacter</taxon>
    </lineage>
</organism>
<feature type="domain" description="Prepilin type IV endopeptidase peptidase" evidence="2">
    <location>
        <begin position="5"/>
        <end position="100"/>
    </location>
</feature>
<sequence>MIAEILLIVLSGVAAVFDLEYRKIPNLVIATGIFCGLFLCQEPKTILIRCIGIVFVFLFGMFQLMGMGDLKLWMAIVAFVGFSRSCFIIVGAAILLLGYAWFFVPGSKQTIKLTLRQLSLKNVQVFEQKEFPFAPFIFASCVLYGILRSLHVC</sequence>
<reference evidence="3" key="1">
    <citation type="submission" date="2022-01" db="EMBL/GenBank/DDBJ databases">
        <title>Collection of gut derived symbiotic bacterial strains cultured from healthy donors.</title>
        <authorList>
            <person name="Lin H."/>
            <person name="Kohout C."/>
            <person name="Waligurski E."/>
            <person name="Pamer E.G."/>
        </authorList>
    </citation>
    <scope>NUCLEOTIDE SEQUENCE</scope>
    <source>
        <strain evidence="3">DFI.5.49</strain>
    </source>
</reference>
<dbReference type="InterPro" id="IPR000045">
    <property type="entry name" value="Prepilin_IV_endopep_pep"/>
</dbReference>
<proteinExistence type="predicted"/>
<evidence type="ECO:0000313" key="3">
    <source>
        <dbReference type="EMBL" id="MCG4764167.1"/>
    </source>
</evidence>
<feature type="transmembrane region" description="Helical" evidence="1">
    <location>
        <begin position="47"/>
        <end position="66"/>
    </location>
</feature>
<keyword evidence="1" id="KW-1133">Transmembrane helix</keyword>
<evidence type="ECO:0000259" key="2">
    <source>
        <dbReference type="Pfam" id="PF01478"/>
    </source>
</evidence>
<dbReference type="Gene3D" id="1.20.120.1220">
    <property type="match status" value="1"/>
</dbReference>
<dbReference type="Pfam" id="PF01478">
    <property type="entry name" value="Peptidase_A24"/>
    <property type="match status" value="1"/>
</dbReference>
<dbReference type="GO" id="GO:0016020">
    <property type="term" value="C:membrane"/>
    <property type="evidence" value="ECO:0007669"/>
    <property type="project" value="InterPro"/>
</dbReference>
<accession>A0AAE3JVF8</accession>
<evidence type="ECO:0000256" key="1">
    <source>
        <dbReference type="SAM" id="Phobius"/>
    </source>
</evidence>
<keyword evidence="1" id="KW-0812">Transmembrane</keyword>
<comment type="caution">
    <text evidence="3">The sequence shown here is derived from an EMBL/GenBank/DDBJ whole genome shotgun (WGS) entry which is preliminary data.</text>
</comment>
<evidence type="ECO:0000313" key="4">
    <source>
        <dbReference type="Proteomes" id="UP001199915"/>
    </source>
</evidence>
<name>A0AAE3JVF8_9FIRM</name>
<dbReference type="AlphaFoldDB" id="A0AAE3JVF8"/>
<keyword evidence="1" id="KW-0472">Membrane</keyword>
<gene>
    <name evidence="3" type="ORF">L0N21_01315</name>
</gene>
<feature type="transmembrane region" description="Helical" evidence="1">
    <location>
        <begin position="72"/>
        <end position="102"/>
    </location>
</feature>
<dbReference type="Proteomes" id="UP001199915">
    <property type="component" value="Unassembled WGS sequence"/>
</dbReference>
<dbReference type="GO" id="GO:0004190">
    <property type="term" value="F:aspartic-type endopeptidase activity"/>
    <property type="evidence" value="ECO:0007669"/>
    <property type="project" value="InterPro"/>
</dbReference>
<protein>
    <submittedName>
        <fullName evidence="3">A24 family peptidase</fullName>
    </submittedName>
</protein>
<dbReference type="GeneID" id="79857325"/>